<accession>A3LR78</accession>
<dbReference type="eggNOG" id="ENOG502S3UF">
    <property type="taxonomic scope" value="Eukaryota"/>
</dbReference>
<dbReference type="AlphaFoldDB" id="A3LR78"/>
<dbReference type="OrthoDB" id="2015447at2759"/>
<proteinExistence type="inferred from homology"/>
<gene>
    <name evidence="2" type="ORF">PICST_30591</name>
</gene>
<dbReference type="OMA" id="WRSCGKM"/>
<name>A3LR78_PICST</name>
<sequence length="118" mass="13626">MDQQALQKMLIEMDNQLSKSRAELSMVNLQMERVDTNLNMIKSTTGLLNKHCQPKENVWEGVGKAFVAIDVDDYKKKIQDDEKEFLDSKKSLNIKKNYLETTLEKTMDTMTQIVGKKP</sequence>
<dbReference type="Gene3D" id="1.10.287.370">
    <property type="match status" value="1"/>
</dbReference>
<evidence type="ECO:0000313" key="2">
    <source>
        <dbReference type="EMBL" id="ABN65336.1"/>
    </source>
</evidence>
<dbReference type="RefSeq" id="XP_001383365.1">
    <property type="nucleotide sequence ID" value="XM_001383328.1"/>
</dbReference>
<dbReference type="InParanoid" id="A3LR78"/>
<organism evidence="2 3">
    <name type="scientific">Scheffersomyces stipitis (strain ATCC 58785 / CBS 6054 / NBRC 10063 / NRRL Y-11545)</name>
    <name type="common">Yeast</name>
    <name type="synonym">Pichia stipitis</name>
    <dbReference type="NCBI Taxonomy" id="322104"/>
    <lineage>
        <taxon>Eukaryota</taxon>
        <taxon>Fungi</taxon>
        <taxon>Dikarya</taxon>
        <taxon>Ascomycota</taxon>
        <taxon>Saccharomycotina</taxon>
        <taxon>Pichiomycetes</taxon>
        <taxon>Debaryomycetaceae</taxon>
        <taxon>Scheffersomyces</taxon>
    </lineage>
</organism>
<dbReference type="GO" id="GO:0051082">
    <property type="term" value="F:unfolded protein binding"/>
    <property type="evidence" value="ECO:0007669"/>
    <property type="project" value="InterPro"/>
</dbReference>
<keyword evidence="3" id="KW-1185">Reference proteome</keyword>
<dbReference type="SUPFAM" id="SSF46579">
    <property type="entry name" value="Prefoldin"/>
    <property type="match status" value="1"/>
</dbReference>
<dbReference type="GO" id="GO:0006457">
    <property type="term" value="P:protein folding"/>
    <property type="evidence" value="ECO:0007669"/>
    <property type="project" value="InterPro"/>
</dbReference>
<comment type="similarity">
    <text evidence="1">Belongs to the prefoldin subunit beta family.</text>
</comment>
<dbReference type="InterPro" id="IPR009053">
    <property type="entry name" value="Prefoldin"/>
</dbReference>
<dbReference type="Proteomes" id="UP000002258">
    <property type="component" value="Chromosome 3"/>
</dbReference>
<protein>
    <submittedName>
        <fullName evidence="2">Prefoldin subunit 1, component of a chaperone</fullName>
    </submittedName>
</protein>
<dbReference type="HOGENOM" id="CLU_122140_1_0_1"/>
<dbReference type="KEGG" id="pic:PICST_30591"/>
<dbReference type="GeneID" id="4838277"/>
<evidence type="ECO:0000256" key="1">
    <source>
        <dbReference type="ARBA" id="ARBA00008045"/>
    </source>
</evidence>
<dbReference type="STRING" id="322104.A3LR78"/>
<evidence type="ECO:0000313" key="3">
    <source>
        <dbReference type="Proteomes" id="UP000002258"/>
    </source>
</evidence>
<dbReference type="Pfam" id="PF01920">
    <property type="entry name" value="Prefoldin_2"/>
    <property type="match status" value="1"/>
</dbReference>
<reference evidence="2 3" key="1">
    <citation type="journal article" date="2007" name="Nat. Biotechnol.">
        <title>Genome sequence of the lignocellulose-bioconverting and xylose-fermenting yeast Pichia stipitis.</title>
        <authorList>
            <person name="Jeffries T.W."/>
            <person name="Grigoriev I.V."/>
            <person name="Grimwood J."/>
            <person name="Laplaza J.M."/>
            <person name="Aerts A."/>
            <person name="Salamov A."/>
            <person name="Schmutz J."/>
            <person name="Lindquist E."/>
            <person name="Dehal P."/>
            <person name="Shapiro H."/>
            <person name="Jin Y.S."/>
            <person name="Passoth V."/>
            <person name="Richardson P.M."/>
        </authorList>
    </citation>
    <scope>NUCLEOTIDE SEQUENCE [LARGE SCALE GENOMIC DNA]</scope>
    <source>
        <strain evidence="3">ATCC 58785 / CBS 6054 / NBRC 10063 / NRRL Y-11545</strain>
    </source>
</reference>
<dbReference type="FunCoup" id="A3LR78">
    <property type="interactions" value="109"/>
</dbReference>
<dbReference type="InterPro" id="IPR002777">
    <property type="entry name" value="PFD_beta-like"/>
</dbReference>
<dbReference type="GO" id="GO:0016272">
    <property type="term" value="C:prefoldin complex"/>
    <property type="evidence" value="ECO:0007669"/>
    <property type="project" value="InterPro"/>
</dbReference>
<dbReference type="EMBL" id="CP000497">
    <property type="protein sequence ID" value="ABN65336.1"/>
    <property type="molecule type" value="Genomic_DNA"/>
</dbReference>